<evidence type="ECO:0000313" key="1">
    <source>
        <dbReference type="EMBL" id="MPN05321.1"/>
    </source>
</evidence>
<dbReference type="EMBL" id="VSSQ01051233">
    <property type="protein sequence ID" value="MPN05321.1"/>
    <property type="molecule type" value="Genomic_DNA"/>
</dbReference>
<organism evidence="1">
    <name type="scientific">bioreactor metagenome</name>
    <dbReference type="NCBI Taxonomy" id="1076179"/>
    <lineage>
        <taxon>unclassified sequences</taxon>
        <taxon>metagenomes</taxon>
        <taxon>ecological metagenomes</taxon>
    </lineage>
</organism>
<protein>
    <submittedName>
        <fullName evidence="1">Uncharacterized protein</fullName>
    </submittedName>
</protein>
<reference evidence="1" key="1">
    <citation type="submission" date="2019-08" db="EMBL/GenBank/DDBJ databases">
        <authorList>
            <person name="Kucharzyk K."/>
            <person name="Murdoch R.W."/>
            <person name="Higgins S."/>
            <person name="Loffler F."/>
        </authorList>
    </citation>
    <scope>NUCLEOTIDE SEQUENCE</scope>
</reference>
<proteinExistence type="predicted"/>
<comment type="caution">
    <text evidence="1">The sequence shown here is derived from an EMBL/GenBank/DDBJ whole genome shotgun (WGS) entry which is preliminary data.</text>
</comment>
<name>A0A645ETF4_9ZZZZ</name>
<dbReference type="AlphaFoldDB" id="A0A645ETF4"/>
<gene>
    <name evidence="1" type="ORF">SDC9_152571</name>
</gene>
<sequence length="166" mass="17022">MVAKLSSMSIMSAASFETSVPVIPIATPMSAPLRAGASLTPSPVMATMCPFSLRDSIILSLCAGVTRAKTPCFMAAPASSCFSMPSISLPVTALSPSVMPTAFAMASAVTAWSPVIITGLMPAPLASFTASTLSSRGGSIIPHIPARMRLPSRSERSSFTSPGRSL</sequence>
<accession>A0A645ETF4</accession>